<evidence type="ECO:0000256" key="5">
    <source>
        <dbReference type="RuleBase" id="RU003888"/>
    </source>
</evidence>
<dbReference type="AlphaFoldDB" id="A0A2U3QKZ9"/>
<dbReference type="InterPro" id="IPR021131">
    <property type="entry name" value="Ribosomal_uL15/eL18"/>
</dbReference>
<keyword evidence="4" id="KW-0694">RNA-binding</keyword>
<dbReference type="PANTHER" id="PTHR12934">
    <property type="entry name" value="50S RIBOSOMAL PROTEIN L15"/>
    <property type="match status" value="1"/>
</dbReference>
<keyword evidence="9" id="KW-1185">Reference proteome</keyword>
<dbReference type="EMBL" id="OUUY01000141">
    <property type="protein sequence ID" value="SPQ02057.1"/>
    <property type="molecule type" value="Genomic_DNA"/>
</dbReference>
<comment type="subunit">
    <text evidence="4">Part of the 50S ribosomal subunit.</text>
</comment>
<dbReference type="NCBIfam" id="TIGR01071">
    <property type="entry name" value="rplO_bact"/>
    <property type="match status" value="1"/>
</dbReference>
<keyword evidence="4" id="KW-0699">rRNA-binding</keyword>
<feature type="compositionally biased region" description="Basic residues" evidence="6">
    <location>
        <begin position="30"/>
        <end position="39"/>
    </location>
</feature>
<keyword evidence="3 4" id="KW-0687">Ribonucleoprotein</keyword>
<feature type="region of interest" description="Disordered" evidence="6">
    <location>
        <begin position="1"/>
        <end position="64"/>
    </location>
</feature>
<dbReference type="SUPFAM" id="SSF52080">
    <property type="entry name" value="Ribosomal proteins L15p and L18e"/>
    <property type="match status" value="1"/>
</dbReference>
<protein>
    <recommendedName>
        <fullName evidence="4">Large ribosomal subunit protein uL15</fullName>
    </recommendedName>
</protein>
<feature type="compositionally biased region" description="Basic and acidic residues" evidence="6">
    <location>
        <begin position="1"/>
        <end position="13"/>
    </location>
</feature>
<dbReference type="GO" id="GO:0022625">
    <property type="term" value="C:cytosolic large ribosomal subunit"/>
    <property type="evidence" value="ECO:0007669"/>
    <property type="project" value="TreeGrafter"/>
</dbReference>
<comment type="similarity">
    <text evidence="1 4 5">Belongs to the universal ribosomal protein uL15 family.</text>
</comment>
<feature type="domain" description="Large ribosomal subunit protein uL15/eL18" evidence="7">
    <location>
        <begin position="76"/>
        <end position="144"/>
    </location>
</feature>
<sequence length="146" mass="15598">MRIEDIKPAEGSRKRNKRVGRGVGSGHGKTSCKGHKGQKARSGGTTGLGFEGGQMPLQRRLPKRGFKNRSKIEYAVINLDKINSLAGMDVVTPEDLMEKRIIRDIKDGLKVLGAGKIERAVTVKATAFSASAIEKISAAGGKAEVV</sequence>
<evidence type="ECO:0000256" key="4">
    <source>
        <dbReference type="HAMAP-Rule" id="MF_01341"/>
    </source>
</evidence>
<reference evidence="9" key="1">
    <citation type="submission" date="2018-03" db="EMBL/GenBank/DDBJ databases">
        <authorList>
            <person name="Zecchin S."/>
        </authorList>
    </citation>
    <scope>NUCLEOTIDE SEQUENCE [LARGE SCALE GENOMIC DNA]</scope>
</reference>
<gene>
    <name evidence="4 8" type="primary">rplO</name>
    <name evidence="8" type="ORF">NBG4_90001</name>
</gene>
<proteinExistence type="inferred from homology"/>
<evidence type="ECO:0000259" key="7">
    <source>
        <dbReference type="Pfam" id="PF00828"/>
    </source>
</evidence>
<evidence type="ECO:0000256" key="3">
    <source>
        <dbReference type="ARBA" id="ARBA00023274"/>
    </source>
</evidence>
<dbReference type="OrthoDB" id="9810293at2"/>
<dbReference type="GO" id="GO:0006412">
    <property type="term" value="P:translation"/>
    <property type="evidence" value="ECO:0007669"/>
    <property type="project" value="UniProtKB-UniRule"/>
</dbReference>
<keyword evidence="2 4" id="KW-0689">Ribosomal protein</keyword>
<dbReference type="GO" id="GO:0019843">
    <property type="term" value="F:rRNA binding"/>
    <property type="evidence" value="ECO:0007669"/>
    <property type="project" value="UniProtKB-UniRule"/>
</dbReference>
<dbReference type="InterPro" id="IPR036227">
    <property type="entry name" value="Ribosomal_uL15/eL18_sf"/>
</dbReference>
<dbReference type="InterPro" id="IPR005749">
    <property type="entry name" value="Ribosomal_uL15_bac-type"/>
</dbReference>
<dbReference type="Proteomes" id="UP000245125">
    <property type="component" value="Unassembled WGS sequence"/>
</dbReference>
<accession>A0A2U3QKZ9</accession>
<dbReference type="PROSITE" id="PS00475">
    <property type="entry name" value="RIBOSOMAL_L15"/>
    <property type="match status" value="1"/>
</dbReference>
<dbReference type="InterPro" id="IPR001196">
    <property type="entry name" value="Ribosomal_uL15_CS"/>
</dbReference>
<evidence type="ECO:0000313" key="9">
    <source>
        <dbReference type="Proteomes" id="UP000245125"/>
    </source>
</evidence>
<name>A0A2U3QKZ9_9BACT</name>
<evidence type="ECO:0000256" key="1">
    <source>
        <dbReference type="ARBA" id="ARBA00007320"/>
    </source>
</evidence>
<dbReference type="Gene3D" id="3.100.10.10">
    <property type="match status" value="1"/>
</dbReference>
<dbReference type="InterPro" id="IPR030878">
    <property type="entry name" value="Ribosomal_uL15"/>
</dbReference>
<dbReference type="PANTHER" id="PTHR12934:SF11">
    <property type="entry name" value="LARGE RIBOSOMAL SUBUNIT PROTEIN UL15M"/>
    <property type="match status" value="1"/>
</dbReference>
<dbReference type="HAMAP" id="MF_01341">
    <property type="entry name" value="Ribosomal_uL15"/>
    <property type="match status" value="1"/>
</dbReference>
<dbReference type="Pfam" id="PF00828">
    <property type="entry name" value="Ribosomal_L27A"/>
    <property type="match status" value="1"/>
</dbReference>
<dbReference type="GO" id="GO:0003735">
    <property type="term" value="F:structural constituent of ribosome"/>
    <property type="evidence" value="ECO:0007669"/>
    <property type="project" value="InterPro"/>
</dbReference>
<organism evidence="8 9">
    <name type="scientific">Candidatus Sulfobium mesophilum</name>
    <dbReference type="NCBI Taxonomy" id="2016548"/>
    <lineage>
        <taxon>Bacteria</taxon>
        <taxon>Pseudomonadati</taxon>
        <taxon>Nitrospirota</taxon>
        <taxon>Nitrospiria</taxon>
        <taxon>Nitrospirales</taxon>
        <taxon>Nitrospiraceae</taxon>
        <taxon>Candidatus Sulfobium</taxon>
    </lineage>
</organism>
<evidence type="ECO:0000256" key="6">
    <source>
        <dbReference type="SAM" id="MobiDB-lite"/>
    </source>
</evidence>
<comment type="function">
    <text evidence="4">Binds to the 23S rRNA.</text>
</comment>
<evidence type="ECO:0000313" key="8">
    <source>
        <dbReference type="EMBL" id="SPQ02057.1"/>
    </source>
</evidence>
<evidence type="ECO:0000256" key="2">
    <source>
        <dbReference type="ARBA" id="ARBA00022980"/>
    </source>
</evidence>